<accession>A0ACD5XTN1</accession>
<keyword evidence="2" id="KW-1185">Reference proteome</keyword>
<dbReference type="Proteomes" id="UP001732700">
    <property type="component" value="Chromosome 5A"/>
</dbReference>
<evidence type="ECO:0000313" key="1">
    <source>
        <dbReference type="EnsemblPlants" id="AVESA.00010b.r2.5AG0850120.1.CDS.1"/>
    </source>
</evidence>
<organism evidence="1 2">
    <name type="scientific">Avena sativa</name>
    <name type="common">Oat</name>
    <dbReference type="NCBI Taxonomy" id="4498"/>
    <lineage>
        <taxon>Eukaryota</taxon>
        <taxon>Viridiplantae</taxon>
        <taxon>Streptophyta</taxon>
        <taxon>Embryophyta</taxon>
        <taxon>Tracheophyta</taxon>
        <taxon>Spermatophyta</taxon>
        <taxon>Magnoliopsida</taxon>
        <taxon>Liliopsida</taxon>
        <taxon>Poales</taxon>
        <taxon>Poaceae</taxon>
        <taxon>BOP clade</taxon>
        <taxon>Pooideae</taxon>
        <taxon>Poodae</taxon>
        <taxon>Poeae</taxon>
        <taxon>Poeae Chloroplast Group 1 (Aveneae type)</taxon>
        <taxon>Aveninae</taxon>
        <taxon>Avena</taxon>
    </lineage>
</organism>
<protein>
    <submittedName>
        <fullName evidence="1">Uncharacterized protein</fullName>
    </submittedName>
</protein>
<dbReference type="EnsemblPlants" id="AVESA.00010b.r2.5AG0850120.1">
    <property type="protein sequence ID" value="AVESA.00010b.r2.5AG0850120.1.CDS.1"/>
    <property type="gene ID" value="AVESA.00010b.r2.5AG0850120"/>
</dbReference>
<sequence>MLALAGAVAAAEDERPAAFIVVNLRGHAPVDDKTSVGVQRHDLSLPGFTNGRGDWQAFPGHEHLFATSTPLPFGNSYDDLIGGLANLPDVPLGRDAMQQAARVLSAYDPATTTDHRPLKRALASLKVMLSEVHRLQPIQETVSKGWLTGARVKPEHLPYIDHWDTMFYEIIRTNRTGGKWEDGPFTEMLARSANIRSKEEALAVVDLLLNADFEQVLMAHGTRINLE</sequence>
<name>A0ACD5XTN1_AVESA</name>
<reference evidence="1" key="1">
    <citation type="submission" date="2021-05" db="EMBL/GenBank/DDBJ databases">
        <authorList>
            <person name="Scholz U."/>
            <person name="Mascher M."/>
            <person name="Fiebig A."/>
        </authorList>
    </citation>
    <scope>NUCLEOTIDE SEQUENCE [LARGE SCALE GENOMIC DNA]</scope>
</reference>
<proteinExistence type="predicted"/>
<reference evidence="1" key="2">
    <citation type="submission" date="2025-09" db="UniProtKB">
        <authorList>
            <consortium name="EnsemblPlants"/>
        </authorList>
    </citation>
    <scope>IDENTIFICATION</scope>
</reference>
<evidence type="ECO:0000313" key="2">
    <source>
        <dbReference type="Proteomes" id="UP001732700"/>
    </source>
</evidence>